<sequence length="79" mass="8935">MYKILAVIAVVLLMSGCANFKVTGTMCDNIEQKPGMPIPQECQEYSKKKAEKAFFNRRNKQIESAEDIIEFSKESGDDK</sequence>
<name>A0A1W1CJC2_9ZZZZ</name>
<proteinExistence type="predicted"/>
<dbReference type="EMBL" id="FPHH01000090">
    <property type="protein sequence ID" value="SFV65859.1"/>
    <property type="molecule type" value="Genomic_DNA"/>
</dbReference>
<evidence type="ECO:0000313" key="1">
    <source>
        <dbReference type="EMBL" id="SFV65859.1"/>
    </source>
</evidence>
<reference evidence="1" key="1">
    <citation type="submission" date="2016-10" db="EMBL/GenBank/DDBJ databases">
        <authorList>
            <person name="de Groot N.N."/>
        </authorList>
    </citation>
    <scope>NUCLEOTIDE SEQUENCE</scope>
</reference>
<dbReference type="AlphaFoldDB" id="A0A1W1CJC2"/>
<accession>A0A1W1CJC2</accession>
<protein>
    <recommendedName>
        <fullName evidence="2">Lipoprotein</fullName>
    </recommendedName>
</protein>
<dbReference type="PROSITE" id="PS51257">
    <property type="entry name" value="PROKAR_LIPOPROTEIN"/>
    <property type="match status" value="1"/>
</dbReference>
<evidence type="ECO:0008006" key="2">
    <source>
        <dbReference type="Google" id="ProtNLM"/>
    </source>
</evidence>
<organism evidence="1">
    <name type="scientific">hydrothermal vent metagenome</name>
    <dbReference type="NCBI Taxonomy" id="652676"/>
    <lineage>
        <taxon>unclassified sequences</taxon>
        <taxon>metagenomes</taxon>
        <taxon>ecological metagenomes</taxon>
    </lineage>
</organism>
<gene>
    <name evidence="1" type="ORF">MNB_SM-5-628</name>
</gene>